<dbReference type="Proteomes" id="UP000045782">
    <property type="component" value="Unassembled WGS sequence"/>
</dbReference>
<name>A0A0U0ZTR6_9MYCO</name>
<dbReference type="AlphaFoldDB" id="A0A0U0ZTR6"/>
<accession>A0A0U0ZTR6</accession>
<proteinExistence type="predicted"/>
<evidence type="ECO:0000313" key="2">
    <source>
        <dbReference type="Proteomes" id="UP000045782"/>
    </source>
</evidence>
<dbReference type="RefSeq" id="WP_005099307.1">
    <property type="nucleotide sequence ID" value="NZ_CSWP01000013.1"/>
</dbReference>
<reference evidence="1 2" key="1">
    <citation type="submission" date="2015-03" db="EMBL/GenBank/DDBJ databases">
        <authorList>
            <person name="Murphy D."/>
        </authorList>
    </citation>
    <scope>NUCLEOTIDE SEQUENCE [LARGE SCALE GENOMIC DNA]</scope>
    <source>
        <strain evidence="1 2">PAP088</strain>
    </source>
</reference>
<dbReference type="EMBL" id="CSWP01000013">
    <property type="protein sequence ID" value="CPV71157.1"/>
    <property type="molecule type" value="Genomic_DNA"/>
</dbReference>
<gene>
    <name evidence="1" type="ORF">ERS075579_04952</name>
</gene>
<evidence type="ECO:0000313" key="1">
    <source>
        <dbReference type="EMBL" id="CPV71157.1"/>
    </source>
</evidence>
<organism evidence="1 2">
    <name type="scientific">Mycobacteroides abscessus</name>
    <dbReference type="NCBI Taxonomy" id="36809"/>
    <lineage>
        <taxon>Bacteria</taxon>
        <taxon>Bacillati</taxon>
        <taxon>Actinomycetota</taxon>
        <taxon>Actinomycetes</taxon>
        <taxon>Mycobacteriales</taxon>
        <taxon>Mycobacteriaceae</taxon>
        <taxon>Mycobacteroides</taxon>
    </lineage>
</organism>
<sequence>MTKPQPQLDPPRLELAAGLYDMAAWQLDVFLDDAAGYSISPQDAASLQALVDLMRWQAEGYRRYAVKMRAEDEMVDAYFAGDVVVPNTAAAFEASITRPDHPPFPKRSEAIDYQLLRPVREQLEEAHTVLTRGSRPVMAYAAKQAAALYSWCHPTLPV</sequence>
<protein>
    <submittedName>
        <fullName evidence="1">Uncharacterized protein</fullName>
    </submittedName>
</protein>